<name>A5ATM9_VITVI</name>
<accession>A5ATM9</accession>
<reference evidence="2" key="1">
    <citation type="journal article" date="2007" name="PLoS ONE">
        <title>The first genome sequence of an elite grapevine cultivar (Pinot noir Vitis vinifera L.): coping with a highly heterozygous genome.</title>
        <authorList>
            <person name="Velasco R."/>
            <person name="Zharkikh A."/>
            <person name="Troggio M."/>
            <person name="Cartwright D.A."/>
            <person name="Cestaro A."/>
            <person name="Pruss D."/>
            <person name="Pindo M."/>
            <person name="FitzGerald L.M."/>
            <person name="Vezzulli S."/>
            <person name="Reid J."/>
            <person name="Malacarne G."/>
            <person name="Iliev D."/>
            <person name="Coppola G."/>
            <person name="Wardell B."/>
            <person name="Micheletti D."/>
            <person name="Macalma T."/>
            <person name="Facci M."/>
            <person name="Mitchell J.T."/>
            <person name="Perazzolli M."/>
            <person name="Eldredge G."/>
            <person name="Gatto P."/>
            <person name="Oyzerski R."/>
            <person name="Moretto M."/>
            <person name="Gutin N."/>
            <person name="Stefanini M."/>
            <person name="Chen Y."/>
            <person name="Segala C."/>
            <person name="Davenport C."/>
            <person name="Dematte L."/>
            <person name="Mraz A."/>
            <person name="Battilana J."/>
            <person name="Stormo K."/>
            <person name="Costa F."/>
            <person name="Tao Q."/>
            <person name="Si-Ammour A."/>
            <person name="Harkins T."/>
            <person name="Lackey A."/>
            <person name="Perbost C."/>
            <person name="Taillon B."/>
            <person name="Stella A."/>
            <person name="Solovyev V."/>
            <person name="Fawcett J.A."/>
            <person name="Sterck L."/>
            <person name="Vandepoele K."/>
            <person name="Grando S.M."/>
            <person name="Toppo S."/>
            <person name="Moser C."/>
            <person name="Lanchbury J."/>
            <person name="Bogden R."/>
            <person name="Skolnick M."/>
            <person name="Sgaramella V."/>
            <person name="Bhatnagar S.K."/>
            <person name="Fontana P."/>
            <person name="Gutin A."/>
            <person name="Van de Peer Y."/>
            <person name="Salamini F."/>
            <person name="Viola R."/>
        </authorList>
    </citation>
    <scope>NUCLEOTIDE SEQUENCE</scope>
</reference>
<organism evidence="2">
    <name type="scientific">Vitis vinifera</name>
    <name type="common">Grape</name>
    <dbReference type="NCBI Taxonomy" id="29760"/>
    <lineage>
        <taxon>Eukaryota</taxon>
        <taxon>Viridiplantae</taxon>
        <taxon>Streptophyta</taxon>
        <taxon>Embryophyta</taxon>
        <taxon>Tracheophyta</taxon>
        <taxon>Spermatophyta</taxon>
        <taxon>Magnoliopsida</taxon>
        <taxon>eudicotyledons</taxon>
        <taxon>Gunneridae</taxon>
        <taxon>Pentapetalae</taxon>
        <taxon>rosids</taxon>
        <taxon>Vitales</taxon>
        <taxon>Vitaceae</taxon>
        <taxon>Viteae</taxon>
        <taxon>Vitis</taxon>
    </lineage>
</organism>
<evidence type="ECO:0000259" key="1">
    <source>
        <dbReference type="Pfam" id="PF07727"/>
    </source>
</evidence>
<dbReference type="PANTHER" id="PTHR43383:SF2">
    <property type="entry name" value="AMIDOHYDROLASE 2 FAMILY PROTEIN"/>
    <property type="match status" value="1"/>
</dbReference>
<feature type="domain" description="Reverse transcriptase Ty1/copia-type" evidence="1">
    <location>
        <begin position="43"/>
        <end position="143"/>
    </location>
</feature>
<evidence type="ECO:0000313" key="2">
    <source>
        <dbReference type="EMBL" id="CAN78299.1"/>
    </source>
</evidence>
<protein>
    <recommendedName>
        <fullName evidence="1">Reverse transcriptase Ty1/copia-type domain-containing protein</fullName>
    </recommendedName>
</protein>
<proteinExistence type="predicted"/>
<gene>
    <name evidence="2" type="ORF">VITISV_004664</name>
</gene>
<dbReference type="AlphaFoldDB" id="A5ATM9"/>
<dbReference type="EMBL" id="AM435049">
    <property type="protein sequence ID" value="CAN78299.1"/>
    <property type="molecule type" value="Genomic_DNA"/>
</dbReference>
<dbReference type="Pfam" id="PF07727">
    <property type="entry name" value="RVT_2"/>
    <property type="match status" value="1"/>
</dbReference>
<sequence length="144" mass="16859">MKNYILVVKYYIGSQIDSTANDDLDVLIALRKGVKACTQHSIYNHSYDIDYQATFALVAKLDTIQVLLYFEANLDWSLHQLDVKNAFLNDDLEKEMYMKISPGFKTRSNVNKVCKFWKSLYGLKQSHKAWFDRFTKAVKEHEYS</sequence>
<dbReference type="PANTHER" id="PTHR43383">
    <property type="entry name" value="NODULIN 6"/>
    <property type="match status" value="1"/>
</dbReference>
<dbReference type="InterPro" id="IPR013103">
    <property type="entry name" value="RVT_2"/>
</dbReference>